<dbReference type="Pfam" id="PF12990">
    <property type="entry name" value="DUF3874"/>
    <property type="match status" value="1"/>
</dbReference>
<dbReference type="AlphaFoldDB" id="A0A139KN06"/>
<reference evidence="4 5" key="1">
    <citation type="submission" date="2016-02" db="EMBL/GenBank/DDBJ databases">
        <authorList>
            <person name="Wen L."/>
            <person name="He K."/>
            <person name="Yang H."/>
        </authorList>
    </citation>
    <scope>NUCLEOTIDE SEQUENCE [LARGE SCALE GENOMIC DNA]</scope>
    <source>
        <strain evidence="4 5">KLE1704</strain>
    </source>
</reference>
<sequence length="697" mass="80872">MKITLVREEKESGREAVSTCEADVLLERIKTETKAAHVTALRTMLLYTTPDARGHYEHIDKLPRIYPAVEYGRSRDGGRKLKRYNGIVMLEVNGLAGLSEVELVKEQARLLPQTWAAITGSSGRSVKIWVKFVLPDGNLPVKEENITLFHACAYRMAVQCYQPILPFPITLKEPNPAQSCRMTLDTDPYFNPDAIAFCQEQPFSMPGEQTFHQRKLAEKNPLLRLKPGFETSETFTILFETTLGKALDEMQNWKRGDTLHPLLVCLAENCFKAGIPEEETVRQVMIHYYRQADEQDVRITIHNLYRECKGFGKKSALTPEQKISLQLEEFMGRRYEFRFNTVSNDLEFRQKDSIHFYFQPVDQRARNSISMDALQEGIKVWDRDVNRYLASNRVPLYNPVEDYLCSVGRWDGKDRIHALADLVPCNNPHWRQLFYRWFLNMVAHWRGLNKQYANSTSPLLVGAQGFRKSTYCRIILPPELRFGYTDSLDFRNKRDAEMYLGRFMLINIDEFDQVSMNQQGFLKHLLQKPVANLRKPYGSSIQEMRRYASFIGTSNQKDLLTDPSGSRRFICIEVTAPINTNVTINYRQLYAQAMEAITKGERYWFDDTDEAILKESNREFEQISPLEQLFHCHFRSPEEGETGEQLSAMQIIEYLQEKNKAINLSQSSITTFGRILKRNQIQSKRTKKGMIYEVIKL</sequence>
<protein>
    <submittedName>
        <fullName evidence="4">VirE protein</fullName>
    </submittedName>
</protein>
<dbReference type="InterPro" id="IPR027417">
    <property type="entry name" value="P-loop_NTPase"/>
</dbReference>
<feature type="domain" description="DUF3874" evidence="3">
    <location>
        <begin position="624"/>
        <end position="694"/>
    </location>
</feature>
<dbReference type="InterPro" id="IPR007936">
    <property type="entry name" value="VapE-like_dom"/>
</dbReference>
<dbReference type="Proteomes" id="UP000070319">
    <property type="component" value="Unassembled WGS sequence"/>
</dbReference>
<proteinExistence type="predicted"/>
<name>A0A139KN06_9BACE</name>
<evidence type="ECO:0000259" key="3">
    <source>
        <dbReference type="Pfam" id="PF12990"/>
    </source>
</evidence>
<dbReference type="Pfam" id="PF08800">
    <property type="entry name" value="BT4734-like_N"/>
    <property type="match status" value="1"/>
</dbReference>
<dbReference type="InterPro" id="IPR014907">
    <property type="entry name" value="BT4734-like_N"/>
</dbReference>
<evidence type="ECO:0000259" key="1">
    <source>
        <dbReference type="Pfam" id="PF05272"/>
    </source>
</evidence>
<dbReference type="PANTHER" id="PTHR34985:SF1">
    <property type="entry name" value="SLR0554 PROTEIN"/>
    <property type="match status" value="1"/>
</dbReference>
<accession>A0A139KN06</accession>
<evidence type="ECO:0000313" key="4">
    <source>
        <dbReference type="EMBL" id="KXT40578.1"/>
    </source>
</evidence>
<dbReference type="InterPro" id="IPR024450">
    <property type="entry name" value="DUF3874"/>
</dbReference>
<evidence type="ECO:0000313" key="5">
    <source>
        <dbReference type="Proteomes" id="UP000070319"/>
    </source>
</evidence>
<dbReference type="PANTHER" id="PTHR34985">
    <property type="entry name" value="SLR0554 PROTEIN"/>
    <property type="match status" value="1"/>
</dbReference>
<evidence type="ECO:0000259" key="2">
    <source>
        <dbReference type="Pfam" id="PF08800"/>
    </source>
</evidence>
<dbReference type="PATRIC" id="fig|329854.7.peg.5426"/>
<dbReference type="EMBL" id="LTDF01000178">
    <property type="protein sequence ID" value="KXT40578.1"/>
    <property type="molecule type" value="Genomic_DNA"/>
</dbReference>
<gene>
    <name evidence="4" type="ORF">HMPREF2531_05354</name>
</gene>
<organism evidence="4">
    <name type="scientific">Bacteroides intestinalis</name>
    <dbReference type="NCBI Taxonomy" id="329854"/>
    <lineage>
        <taxon>Bacteria</taxon>
        <taxon>Pseudomonadati</taxon>
        <taxon>Bacteroidota</taxon>
        <taxon>Bacteroidia</taxon>
        <taxon>Bacteroidales</taxon>
        <taxon>Bacteroidaceae</taxon>
        <taxon>Bacteroides</taxon>
    </lineage>
</organism>
<dbReference type="RefSeq" id="WP_061438373.1">
    <property type="nucleotide sequence ID" value="NZ_KQ968742.1"/>
</dbReference>
<comment type="caution">
    <text evidence="4">The sequence shown here is derived from an EMBL/GenBank/DDBJ whole genome shotgun (WGS) entry which is preliminary data.</text>
</comment>
<dbReference type="Pfam" id="PF05272">
    <property type="entry name" value="VapE-like_dom"/>
    <property type="match status" value="1"/>
</dbReference>
<feature type="domain" description="Virulence-associated protein E-like" evidence="1">
    <location>
        <begin position="407"/>
        <end position="621"/>
    </location>
</feature>
<dbReference type="SUPFAM" id="SSF52540">
    <property type="entry name" value="P-loop containing nucleoside triphosphate hydrolases"/>
    <property type="match status" value="1"/>
</dbReference>
<feature type="domain" description="BT4734-like N-terminal" evidence="2">
    <location>
        <begin position="58"/>
        <end position="190"/>
    </location>
</feature>